<proteinExistence type="predicted"/>
<dbReference type="EMBL" id="JACHGT010000020">
    <property type="protein sequence ID" value="MBB6039168.1"/>
    <property type="molecule type" value="Genomic_DNA"/>
</dbReference>
<accession>A0A841FZN7</accession>
<keyword evidence="2" id="KW-1185">Reference proteome</keyword>
<dbReference type="SUPFAM" id="SSF53474">
    <property type="entry name" value="alpha/beta-Hydrolases"/>
    <property type="match status" value="1"/>
</dbReference>
<dbReference type="Proteomes" id="UP000548476">
    <property type="component" value="Unassembled WGS sequence"/>
</dbReference>
<gene>
    <name evidence="1" type="ORF">HNR73_007059</name>
</gene>
<evidence type="ECO:0008006" key="3">
    <source>
        <dbReference type="Google" id="ProtNLM"/>
    </source>
</evidence>
<dbReference type="InterPro" id="IPR029058">
    <property type="entry name" value="AB_hydrolase_fold"/>
</dbReference>
<evidence type="ECO:0000313" key="1">
    <source>
        <dbReference type="EMBL" id="MBB6039168.1"/>
    </source>
</evidence>
<reference evidence="1 2" key="1">
    <citation type="submission" date="2020-08" db="EMBL/GenBank/DDBJ databases">
        <title>Genomic Encyclopedia of Type Strains, Phase IV (KMG-IV): sequencing the most valuable type-strain genomes for metagenomic binning, comparative biology and taxonomic classification.</title>
        <authorList>
            <person name="Goeker M."/>
        </authorList>
    </citation>
    <scope>NUCLEOTIDE SEQUENCE [LARGE SCALE GENOMIC DNA]</scope>
    <source>
        <strain evidence="1 2">YIM 65646</strain>
    </source>
</reference>
<organism evidence="1 2">
    <name type="scientific">Phytomonospora endophytica</name>
    <dbReference type="NCBI Taxonomy" id="714109"/>
    <lineage>
        <taxon>Bacteria</taxon>
        <taxon>Bacillati</taxon>
        <taxon>Actinomycetota</taxon>
        <taxon>Actinomycetes</taxon>
        <taxon>Micromonosporales</taxon>
        <taxon>Micromonosporaceae</taxon>
        <taxon>Phytomonospora</taxon>
    </lineage>
</organism>
<sequence>MTRIVGVHGVLQYRPGDPLRAGEAIAAAWAEELGPDSGAVVEVAYYADLVRKPGAYGEPLNVDRLDADAWSTAAAYLAAALPDLTHADGRLRVSPRTAMGILAGRRGLNGAATHGSVVAFARETARFLRDHGTAGTREAVTARVARRIAGADVVVAHSLGAVVAYETLWRHSPIAIPMLITIGSPLAIPGAVFPRLSPPTMDGRRPKPPNVDRWIDVLDPRDLFAVPGGEVGARFDDVVAHQDRVPGFDAHRPGGYLRAEPVRTALLALDLVHRTGSGQIDGPVEG</sequence>
<name>A0A841FZN7_9ACTN</name>
<evidence type="ECO:0000313" key="2">
    <source>
        <dbReference type="Proteomes" id="UP000548476"/>
    </source>
</evidence>
<dbReference type="AlphaFoldDB" id="A0A841FZN7"/>
<dbReference type="RefSeq" id="WP_184792260.1">
    <property type="nucleotide sequence ID" value="NZ_BONT01000051.1"/>
</dbReference>
<comment type="caution">
    <text evidence="1">The sequence shown here is derived from an EMBL/GenBank/DDBJ whole genome shotgun (WGS) entry which is preliminary data.</text>
</comment>
<protein>
    <recommendedName>
        <fullName evidence="3">Serine peptidase</fullName>
    </recommendedName>
</protein>